<gene>
    <name evidence="3" type="ordered locus">Plabr_2203</name>
</gene>
<name>F0SKV2_RUBBR</name>
<sequence length="358" mass="38328">MSHNSDLKISSRRSGFTLIELLVVIAIIAILVALLLPAVQQAREAARRSSCKNNLKQIGLALHNYHDTYGTFPMGISHHKAGCSLSGGDGNGFYISDWQQRFGSWSWQAMIAPALEQSSLYDAVGVSQQEAHQALNNATNRSLLQQSVAVLNCPSDPGPAVNSYDNKRPVRTDGTSKVSVAKSNYVASHHHTTAVCNNTGGSVGSATFLNKTDSPFSGMFTHSSTVKMRDVTDGTSNTIMAGERTWRLPMNDADTHQVPRAANQFVSAGVQLSTSNTGATSVFGTAASPMNFVANNDAGRRSARQGYSSQHQGGSQFLLVDGSVRFISQNIQHNTSSGMDSLLEYLIGRGDGNVLGEF</sequence>
<dbReference type="Proteomes" id="UP000006860">
    <property type="component" value="Chromosome"/>
</dbReference>
<dbReference type="KEGG" id="pbs:Plabr_2203"/>
<proteinExistence type="predicted"/>
<dbReference type="InterPro" id="IPR011453">
    <property type="entry name" value="DUF1559"/>
</dbReference>
<dbReference type="PANTHER" id="PTHR30093:SF2">
    <property type="entry name" value="TYPE II SECRETION SYSTEM PROTEIN H"/>
    <property type="match status" value="1"/>
</dbReference>
<keyword evidence="1" id="KW-0812">Transmembrane</keyword>
<protein>
    <recommendedName>
        <fullName evidence="2">DUF1559 domain-containing protein</fullName>
    </recommendedName>
</protein>
<keyword evidence="1" id="KW-1133">Transmembrane helix</keyword>
<feature type="transmembrane region" description="Helical" evidence="1">
    <location>
        <begin position="21"/>
        <end position="39"/>
    </location>
</feature>
<evidence type="ECO:0000259" key="2">
    <source>
        <dbReference type="Pfam" id="PF07596"/>
    </source>
</evidence>
<dbReference type="eggNOG" id="COG2165">
    <property type="taxonomic scope" value="Bacteria"/>
</dbReference>
<dbReference type="OrthoDB" id="255848at2"/>
<dbReference type="NCBIfam" id="TIGR02532">
    <property type="entry name" value="IV_pilin_GFxxxE"/>
    <property type="match status" value="1"/>
</dbReference>
<feature type="domain" description="DUF1559" evidence="2">
    <location>
        <begin position="40"/>
        <end position="332"/>
    </location>
</feature>
<keyword evidence="1" id="KW-0472">Membrane</keyword>
<dbReference type="Pfam" id="PF07596">
    <property type="entry name" value="SBP_bac_10"/>
    <property type="match status" value="1"/>
</dbReference>
<reference evidence="4" key="1">
    <citation type="submission" date="2011-02" db="EMBL/GenBank/DDBJ databases">
        <title>The complete genome of Planctomyces brasiliensis DSM 5305.</title>
        <authorList>
            <person name="Lucas S."/>
            <person name="Copeland A."/>
            <person name="Lapidus A."/>
            <person name="Bruce D."/>
            <person name="Goodwin L."/>
            <person name="Pitluck S."/>
            <person name="Kyrpides N."/>
            <person name="Mavromatis K."/>
            <person name="Pagani I."/>
            <person name="Ivanova N."/>
            <person name="Ovchinnikova G."/>
            <person name="Lu M."/>
            <person name="Detter J.C."/>
            <person name="Han C."/>
            <person name="Land M."/>
            <person name="Hauser L."/>
            <person name="Markowitz V."/>
            <person name="Cheng J.-F."/>
            <person name="Hugenholtz P."/>
            <person name="Woyke T."/>
            <person name="Wu D."/>
            <person name="Tindall B."/>
            <person name="Pomrenke H.G."/>
            <person name="Brambilla E."/>
            <person name="Klenk H.-P."/>
            <person name="Eisen J.A."/>
        </authorList>
    </citation>
    <scope>NUCLEOTIDE SEQUENCE [LARGE SCALE GENOMIC DNA]</scope>
    <source>
        <strain evidence="4">ATCC 49424 / DSM 5305 / JCM 21570 / NBRC 103401 / IFAM 1448</strain>
    </source>
</reference>
<dbReference type="AlphaFoldDB" id="F0SKV2"/>
<dbReference type="InterPro" id="IPR012902">
    <property type="entry name" value="N_methyl_site"/>
</dbReference>
<dbReference type="PANTHER" id="PTHR30093">
    <property type="entry name" value="GENERAL SECRETION PATHWAY PROTEIN G"/>
    <property type="match status" value="1"/>
</dbReference>
<dbReference type="Gene3D" id="3.30.700.10">
    <property type="entry name" value="Glycoprotein, Type 4 Pilin"/>
    <property type="match status" value="1"/>
</dbReference>
<evidence type="ECO:0000313" key="4">
    <source>
        <dbReference type="Proteomes" id="UP000006860"/>
    </source>
</evidence>
<dbReference type="NCBIfam" id="TIGR04294">
    <property type="entry name" value="pre_pil_HX9DG"/>
    <property type="match status" value="1"/>
</dbReference>
<evidence type="ECO:0000256" key="1">
    <source>
        <dbReference type="SAM" id="Phobius"/>
    </source>
</evidence>
<dbReference type="RefSeq" id="WP_013628529.1">
    <property type="nucleotide sequence ID" value="NC_015174.1"/>
</dbReference>
<keyword evidence="4" id="KW-1185">Reference proteome</keyword>
<accession>F0SKV2</accession>
<dbReference type="HOGENOM" id="CLU_041661_0_0_0"/>
<dbReference type="PROSITE" id="PS00409">
    <property type="entry name" value="PROKAR_NTER_METHYL"/>
    <property type="match status" value="1"/>
</dbReference>
<dbReference type="SUPFAM" id="SSF54523">
    <property type="entry name" value="Pili subunits"/>
    <property type="match status" value="1"/>
</dbReference>
<dbReference type="EMBL" id="CP002546">
    <property type="protein sequence ID" value="ADY59805.1"/>
    <property type="molecule type" value="Genomic_DNA"/>
</dbReference>
<organism evidence="3 4">
    <name type="scientific">Rubinisphaera brasiliensis (strain ATCC 49424 / DSM 5305 / JCM 21570 / IAM 15109 / NBRC 103401 / IFAM 1448)</name>
    <name type="common">Planctomyces brasiliensis</name>
    <dbReference type="NCBI Taxonomy" id="756272"/>
    <lineage>
        <taxon>Bacteria</taxon>
        <taxon>Pseudomonadati</taxon>
        <taxon>Planctomycetota</taxon>
        <taxon>Planctomycetia</taxon>
        <taxon>Planctomycetales</taxon>
        <taxon>Planctomycetaceae</taxon>
        <taxon>Rubinisphaera</taxon>
    </lineage>
</organism>
<dbReference type="Pfam" id="PF07963">
    <property type="entry name" value="N_methyl"/>
    <property type="match status" value="1"/>
</dbReference>
<dbReference type="InterPro" id="IPR027558">
    <property type="entry name" value="Pre_pil_HX9DG_C"/>
</dbReference>
<evidence type="ECO:0000313" key="3">
    <source>
        <dbReference type="EMBL" id="ADY59805.1"/>
    </source>
</evidence>
<dbReference type="InterPro" id="IPR045584">
    <property type="entry name" value="Pilin-like"/>
</dbReference>
<dbReference type="STRING" id="756272.Plabr_2203"/>